<dbReference type="Pfam" id="PF00990">
    <property type="entry name" value="GGDEF"/>
    <property type="match status" value="1"/>
</dbReference>
<dbReference type="InterPro" id="IPR050469">
    <property type="entry name" value="Diguanylate_Cyclase"/>
</dbReference>
<name>A0A1F5EYP3_9BACT</name>
<feature type="region of interest" description="Disordered" evidence="1">
    <location>
        <begin position="517"/>
        <end position="537"/>
    </location>
</feature>
<dbReference type="PANTHER" id="PTHR45138:SF9">
    <property type="entry name" value="DIGUANYLATE CYCLASE DGCM-RELATED"/>
    <property type="match status" value="1"/>
</dbReference>
<dbReference type="SMART" id="SM00065">
    <property type="entry name" value="GAF"/>
    <property type="match status" value="2"/>
</dbReference>
<reference evidence="3 4" key="1">
    <citation type="journal article" date="2016" name="Nat. Commun.">
        <title>Thousands of microbial genomes shed light on interconnected biogeochemical processes in an aquifer system.</title>
        <authorList>
            <person name="Anantharaman K."/>
            <person name="Brown C.T."/>
            <person name="Hug L.A."/>
            <person name="Sharon I."/>
            <person name="Castelle C.J."/>
            <person name="Probst A.J."/>
            <person name="Thomas B.C."/>
            <person name="Singh A."/>
            <person name="Wilkins M.J."/>
            <person name="Karaoz U."/>
            <person name="Brodie E.L."/>
            <person name="Williams K.H."/>
            <person name="Hubbard S.S."/>
            <person name="Banfield J.F."/>
        </authorList>
    </citation>
    <scope>NUCLEOTIDE SEQUENCE [LARGE SCALE GENOMIC DNA]</scope>
</reference>
<dbReference type="NCBIfam" id="TIGR00254">
    <property type="entry name" value="GGDEF"/>
    <property type="match status" value="1"/>
</dbReference>
<proteinExistence type="predicted"/>
<dbReference type="FunFam" id="3.30.70.270:FF:000001">
    <property type="entry name" value="Diguanylate cyclase domain protein"/>
    <property type="match status" value="1"/>
</dbReference>
<dbReference type="Proteomes" id="UP000177187">
    <property type="component" value="Unassembled WGS sequence"/>
</dbReference>
<evidence type="ECO:0000313" key="4">
    <source>
        <dbReference type="Proteomes" id="UP000177187"/>
    </source>
</evidence>
<dbReference type="PROSITE" id="PS50887">
    <property type="entry name" value="GGDEF"/>
    <property type="match status" value="1"/>
</dbReference>
<dbReference type="InterPro" id="IPR029787">
    <property type="entry name" value="Nucleotide_cyclase"/>
</dbReference>
<dbReference type="PANTHER" id="PTHR45138">
    <property type="entry name" value="REGULATORY COMPONENTS OF SENSORY TRANSDUCTION SYSTEM"/>
    <property type="match status" value="1"/>
</dbReference>
<dbReference type="Gene3D" id="3.30.70.270">
    <property type="match status" value="1"/>
</dbReference>
<dbReference type="SUPFAM" id="SSF55073">
    <property type="entry name" value="Nucleotide cyclase"/>
    <property type="match status" value="1"/>
</dbReference>
<dbReference type="GO" id="GO:1902201">
    <property type="term" value="P:negative regulation of bacterial-type flagellum-dependent cell motility"/>
    <property type="evidence" value="ECO:0007669"/>
    <property type="project" value="TreeGrafter"/>
</dbReference>
<dbReference type="EMBL" id="MFAF01000118">
    <property type="protein sequence ID" value="OGD72499.1"/>
    <property type="molecule type" value="Genomic_DNA"/>
</dbReference>
<dbReference type="GO" id="GO:0005886">
    <property type="term" value="C:plasma membrane"/>
    <property type="evidence" value="ECO:0007669"/>
    <property type="project" value="TreeGrafter"/>
</dbReference>
<comment type="caution">
    <text evidence="3">The sequence shown here is derived from an EMBL/GenBank/DDBJ whole genome shotgun (WGS) entry which is preliminary data.</text>
</comment>
<dbReference type="AlphaFoldDB" id="A0A1F5EYP3"/>
<evidence type="ECO:0000259" key="2">
    <source>
        <dbReference type="PROSITE" id="PS50887"/>
    </source>
</evidence>
<dbReference type="Pfam" id="PF13185">
    <property type="entry name" value="GAF_2"/>
    <property type="match status" value="2"/>
</dbReference>
<protein>
    <recommendedName>
        <fullName evidence="2">GGDEF domain-containing protein</fullName>
    </recommendedName>
</protein>
<sequence length="537" mass="59331">MRRSPDQSNHGQIEVFEAFGQALTGSLELEEILRRMAAVVVEQLGYRNCAIVLHHPDRHELEVHTIVGRNYEPMAGARFSDSQGVTGEVVRTGRTAVIHDTRSEPRYISGQPGGEGGRSEIAVPITFGGRVIGVLDCESNEPDAFGDYDARLLGALASAIGSAIHNAGLYNQAQRMIEELESILEVSKLLSSSGTLDILFLRILEHACRITNSKAGSISIFDPAENVMRLTAVRGLNVMVRPDATWPVREGSIAWRMMNNPEPIVVPDVSVQAPGEGQAVKSVGIAAFVAAPIFSSGHFNGVLFVDDFQPRNYPPEDVRLLAILANTASVAIDGAHLNEKLSSFAFTDALTELPNRRSFEETLDRETKRAIRYNHTLSLVIFDLDHFKKYNDFFGHREGDLALRTIARIIQETIRDTDFPARYGGEEIAVILPESRTEEAIALAERTRRAVEKLPYGPSHPLKRKMTISGGVACMPDDTSFREELVTMADQALYHAKRHGRNSVILWRDSRKEARPVMPTKLNLPELGGLDRPNPLS</sequence>
<dbReference type="SMART" id="SM00267">
    <property type="entry name" value="GGDEF"/>
    <property type="match status" value="1"/>
</dbReference>
<dbReference type="GO" id="GO:0052621">
    <property type="term" value="F:diguanylate cyclase activity"/>
    <property type="evidence" value="ECO:0007669"/>
    <property type="project" value="TreeGrafter"/>
</dbReference>
<dbReference type="InterPro" id="IPR043128">
    <property type="entry name" value="Rev_trsase/Diguanyl_cyclase"/>
</dbReference>
<dbReference type="InterPro" id="IPR003018">
    <property type="entry name" value="GAF"/>
</dbReference>
<evidence type="ECO:0000313" key="3">
    <source>
        <dbReference type="EMBL" id="OGD72499.1"/>
    </source>
</evidence>
<dbReference type="InterPro" id="IPR029016">
    <property type="entry name" value="GAF-like_dom_sf"/>
</dbReference>
<dbReference type="CDD" id="cd01949">
    <property type="entry name" value="GGDEF"/>
    <property type="match status" value="1"/>
</dbReference>
<accession>A0A1F5EYP3</accession>
<feature type="domain" description="GGDEF" evidence="2">
    <location>
        <begin position="375"/>
        <end position="509"/>
    </location>
</feature>
<dbReference type="STRING" id="1817816.A2Y64_03105"/>
<dbReference type="GO" id="GO:0043709">
    <property type="term" value="P:cell adhesion involved in single-species biofilm formation"/>
    <property type="evidence" value="ECO:0007669"/>
    <property type="project" value="TreeGrafter"/>
</dbReference>
<organism evidence="3 4">
    <name type="scientific">Candidatus Coatesbacteria bacterium RBG_13_66_14</name>
    <dbReference type="NCBI Taxonomy" id="1817816"/>
    <lineage>
        <taxon>Bacteria</taxon>
        <taxon>Candidatus Coatesiibacteriota</taxon>
    </lineage>
</organism>
<dbReference type="Gene3D" id="3.30.450.40">
    <property type="match status" value="2"/>
</dbReference>
<dbReference type="SUPFAM" id="SSF55781">
    <property type="entry name" value="GAF domain-like"/>
    <property type="match status" value="2"/>
</dbReference>
<gene>
    <name evidence="3" type="ORF">A2Y64_03105</name>
</gene>
<dbReference type="InterPro" id="IPR000160">
    <property type="entry name" value="GGDEF_dom"/>
</dbReference>
<evidence type="ECO:0000256" key="1">
    <source>
        <dbReference type="SAM" id="MobiDB-lite"/>
    </source>
</evidence>